<dbReference type="Gene3D" id="1.25.40.10">
    <property type="entry name" value="Tetratricopeptide repeat domain"/>
    <property type="match status" value="1"/>
</dbReference>
<organism evidence="4 5">
    <name type="scientific">Agaricicola taiwanensis</name>
    <dbReference type="NCBI Taxonomy" id="591372"/>
    <lineage>
        <taxon>Bacteria</taxon>
        <taxon>Pseudomonadati</taxon>
        <taxon>Pseudomonadota</taxon>
        <taxon>Alphaproteobacteria</taxon>
        <taxon>Rhodobacterales</taxon>
        <taxon>Paracoccaceae</taxon>
        <taxon>Agaricicola</taxon>
    </lineage>
</organism>
<keyword evidence="1" id="KW-0677">Repeat</keyword>
<feature type="repeat" description="TPR" evidence="3">
    <location>
        <begin position="32"/>
        <end position="65"/>
    </location>
</feature>
<name>A0A8J2YGH7_9RHOB</name>
<dbReference type="SUPFAM" id="SSF48452">
    <property type="entry name" value="TPR-like"/>
    <property type="match status" value="1"/>
</dbReference>
<dbReference type="PANTHER" id="PTHR44227:SF3">
    <property type="entry name" value="PROTEIN O-MANNOSYL-TRANSFERASE TMTC4"/>
    <property type="match status" value="1"/>
</dbReference>
<keyword evidence="2 3" id="KW-0802">TPR repeat</keyword>
<dbReference type="Proteomes" id="UP000602745">
    <property type="component" value="Unassembled WGS sequence"/>
</dbReference>
<comment type="caution">
    <text evidence="4">The sequence shown here is derived from an EMBL/GenBank/DDBJ whole genome shotgun (WGS) entry which is preliminary data.</text>
</comment>
<reference evidence="4" key="2">
    <citation type="submission" date="2020-09" db="EMBL/GenBank/DDBJ databases">
        <authorList>
            <person name="Sun Q."/>
            <person name="Sedlacek I."/>
        </authorList>
    </citation>
    <scope>NUCLEOTIDE SEQUENCE</scope>
    <source>
        <strain evidence="4">CCM 7684</strain>
    </source>
</reference>
<gene>
    <name evidence="4" type="ORF">GCM10007276_11850</name>
</gene>
<protein>
    <submittedName>
        <fullName evidence="4">Pilus assembly protein TadD</fullName>
    </submittedName>
</protein>
<dbReference type="InterPro" id="IPR052346">
    <property type="entry name" value="O-mannosyl-transferase_TMTC"/>
</dbReference>
<evidence type="ECO:0000256" key="1">
    <source>
        <dbReference type="ARBA" id="ARBA00022737"/>
    </source>
</evidence>
<sequence>MIGIAQDIERKGDDVTALAVYMRASELAPDDPGVLVKIGDLHARNRRYTAAGAAYQKAISLSPQKPAADALIGLGNVQVASGDVAAGTASLDRAAEVARTASQYNRLGVAQTQAGLFDKAILSYRKALESREDIDTGTNLALAMALAGRHDEAIELMERIVKAPTVQTRHKANYALILAVAGKEDAARGVLPESMPKSDVQAVLSGARNIRGTADASQRGKALSVLFAG</sequence>
<reference evidence="4" key="1">
    <citation type="journal article" date="2014" name="Int. J. Syst. Evol. Microbiol.">
        <title>Complete genome sequence of Corynebacterium casei LMG S-19264T (=DSM 44701T), isolated from a smear-ripened cheese.</title>
        <authorList>
            <consortium name="US DOE Joint Genome Institute (JGI-PGF)"/>
            <person name="Walter F."/>
            <person name="Albersmeier A."/>
            <person name="Kalinowski J."/>
            <person name="Ruckert C."/>
        </authorList>
    </citation>
    <scope>NUCLEOTIDE SEQUENCE</scope>
    <source>
        <strain evidence="4">CCM 7684</strain>
    </source>
</reference>
<feature type="repeat" description="TPR" evidence="3">
    <location>
        <begin position="101"/>
        <end position="134"/>
    </location>
</feature>
<accession>A0A8J2YGH7</accession>
<dbReference type="SMART" id="SM00028">
    <property type="entry name" value="TPR"/>
    <property type="match status" value="2"/>
</dbReference>
<dbReference type="InterPro" id="IPR011990">
    <property type="entry name" value="TPR-like_helical_dom_sf"/>
</dbReference>
<dbReference type="AlphaFoldDB" id="A0A8J2YGH7"/>
<proteinExistence type="predicted"/>
<dbReference type="EMBL" id="BMCP01000001">
    <property type="protein sequence ID" value="GGE36012.1"/>
    <property type="molecule type" value="Genomic_DNA"/>
</dbReference>
<evidence type="ECO:0000313" key="5">
    <source>
        <dbReference type="Proteomes" id="UP000602745"/>
    </source>
</evidence>
<evidence type="ECO:0000313" key="4">
    <source>
        <dbReference type="EMBL" id="GGE36012.1"/>
    </source>
</evidence>
<dbReference type="InterPro" id="IPR019734">
    <property type="entry name" value="TPR_rpt"/>
</dbReference>
<evidence type="ECO:0000256" key="2">
    <source>
        <dbReference type="ARBA" id="ARBA00022803"/>
    </source>
</evidence>
<keyword evidence="5" id="KW-1185">Reference proteome</keyword>
<dbReference type="Pfam" id="PF13432">
    <property type="entry name" value="TPR_16"/>
    <property type="match status" value="2"/>
</dbReference>
<dbReference type="PANTHER" id="PTHR44227">
    <property type="match status" value="1"/>
</dbReference>
<dbReference type="PROSITE" id="PS50005">
    <property type="entry name" value="TPR"/>
    <property type="match status" value="2"/>
</dbReference>
<evidence type="ECO:0000256" key="3">
    <source>
        <dbReference type="PROSITE-ProRule" id="PRU00339"/>
    </source>
</evidence>